<accession>A0AA45UTC7</accession>
<comment type="caution">
    <text evidence="1">The sequence shown here is derived from an EMBL/GenBank/DDBJ whole genome shotgun (WGS) entry which is preliminary data.</text>
</comment>
<sequence>MHLYVNFCMHIYPKIHFMISARACAETHSRRLNSGDKYICLLYNHTTNRCGNDCTFKDMKVWEVSSLITR</sequence>
<proteinExistence type="predicted"/>
<dbReference type="AlphaFoldDB" id="A0AA45UTC7"/>
<name>A0AA45UTC7_ANAPH</name>
<dbReference type="EMBL" id="FLLR01000020">
    <property type="protein sequence ID" value="SBO14283.1"/>
    <property type="molecule type" value="Genomic_DNA"/>
</dbReference>
<dbReference type="Proteomes" id="UP000078419">
    <property type="component" value="Unassembled WGS sequence"/>
</dbReference>
<reference evidence="2" key="1">
    <citation type="submission" date="2016-03" db="EMBL/GenBank/DDBJ databases">
        <authorList>
            <person name="Loux Valentin"/>
        </authorList>
    </citation>
    <scope>NUCLEOTIDE SEQUENCE [LARGE SCALE GENOMIC DNA]</scope>
    <source>
        <strain evidence="2">C1</strain>
    </source>
</reference>
<gene>
    <name evidence="1" type="ORF">ANAPC1_00630</name>
</gene>
<organism evidence="1 2">
    <name type="scientific">Anaplasma phagocytophilum</name>
    <name type="common">Ehrlichia phagocytophila</name>
    <dbReference type="NCBI Taxonomy" id="948"/>
    <lineage>
        <taxon>Bacteria</taxon>
        <taxon>Pseudomonadati</taxon>
        <taxon>Pseudomonadota</taxon>
        <taxon>Alphaproteobacteria</taxon>
        <taxon>Rickettsiales</taxon>
        <taxon>Anaplasmataceae</taxon>
        <taxon>Anaplasma</taxon>
        <taxon>phagocytophilum group</taxon>
    </lineage>
</organism>
<protein>
    <submittedName>
        <fullName evidence="1">Uncharacterized protein</fullName>
    </submittedName>
</protein>
<evidence type="ECO:0000313" key="1">
    <source>
        <dbReference type="EMBL" id="SBO14283.1"/>
    </source>
</evidence>
<evidence type="ECO:0000313" key="2">
    <source>
        <dbReference type="Proteomes" id="UP000078419"/>
    </source>
</evidence>